<sequence>MRSIIAIITIIGVISGFQLLAFAQGTENFEKRYEDSLIERRSFSEDQQHLERRFGIFAALKLAFKGGKAIASAIHNRKHHRRSYDELLEERDQLFELRDHLQGAHSYLAKRSDYDSLANDIVKRLVNQKRGIDYLLELNGRDLVERDVDVSISDLD</sequence>
<dbReference type="AlphaFoldDB" id="A0A0C2SXY0"/>
<dbReference type="HOGENOM" id="CLU_1686104_0_0_1"/>
<dbReference type="Proteomes" id="UP000054549">
    <property type="component" value="Unassembled WGS sequence"/>
</dbReference>
<proteinExistence type="predicted"/>
<dbReference type="InParanoid" id="A0A0C2SXY0"/>
<reference evidence="1 2" key="1">
    <citation type="submission" date="2014-04" db="EMBL/GenBank/DDBJ databases">
        <title>Evolutionary Origins and Diversification of the Mycorrhizal Mutualists.</title>
        <authorList>
            <consortium name="DOE Joint Genome Institute"/>
            <consortium name="Mycorrhizal Genomics Consortium"/>
            <person name="Kohler A."/>
            <person name="Kuo A."/>
            <person name="Nagy L.G."/>
            <person name="Floudas D."/>
            <person name="Copeland A."/>
            <person name="Barry K.W."/>
            <person name="Cichocki N."/>
            <person name="Veneault-Fourrey C."/>
            <person name="LaButti K."/>
            <person name="Lindquist E.A."/>
            <person name="Lipzen A."/>
            <person name="Lundell T."/>
            <person name="Morin E."/>
            <person name="Murat C."/>
            <person name="Riley R."/>
            <person name="Ohm R."/>
            <person name="Sun H."/>
            <person name="Tunlid A."/>
            <person name="Henrissat B."/>
            <person name="Grigoriev I.V."/>
            <person name="Hibbett D.S."/>
            <person name="Martin F."/>
        </authorList>
    </citation>
    <scope>NUCLEOTIDE SEQUENCE [LARGE SCALE GENOMIC DNA]</scope>
    <source>
        <strain evidence="1 2">Koide BX008</strain>
    </source>
</reference>
<evidence type="ECO:0000313" key="2">
    <source>
        <dbReference type="Proteomes" id="UP000054549"/>
    </source>
</evidence>
<evidence type="ECO:0000313" key="1">
    <source>
        <dbReference type="EMBL" id="KIL68370.1"/>
    </source>
</evidence>
<protein>
    <submittedName>
        <fullName evidence="1">Uncharacterized protein</fullName>
    </submittedName>
</protein>
<name>A0A0C2SXY0_AMAMK</name>
<gene>
    <name evidence="1" type="ORF">M378DRAFT_158164</name>
</gene>
<keyword evidence="2" id="KW-1185">Reference proteome</keyword>
<accession>A0A0C2SXY0</accession>
<dbReference type="EMBL" id="KN818228">
    <property type="protein sequence ID" value="KIL68370.1"/>
    <property type="molecule type" value="Genomic_DNA"/>
</dbReference>
<organism evidence="1 2">
    <name type="scientific">Amanita muscaria (strain Koide BX008)</name>
    <dbReference type="NCBI Taxonomy" id="946122"/>
    <lineage>
        <taxon>Eukaryota</taxon>
        <taxon>Fungi</taxon>
        <taxon>Dikarya</taxon>
        <taxon>Basidiomycota</taxon>
        <taxon>Agaricomycotina</taxon>
        <taxon>Agaricomycetes</taxon>
        <taxon>Agaricomycetidae</taxon>
        <taxon>Agaricales</taxon>
        <taxon>Pluteineae</taxon>
        <taxon>Amanitaceae</taxon>
        <taxon>Amanita</taxon>
    </lineage>
</organism>